<evidence type="ECO:0000256" key="15">
    <source>
        <dbReference type="ARBA" id="ARBA00040883"/>
    </source>
</evidence>
<comment type="subcellular location">
    <subcellularLocation>
        <location evidence="3 16">Cytoplasm</location>
    </subcellularLocation>
</comment>
<dbReference type="PANTHER" id="PTHR34265:SF1">
    <property type="entry name" value="TYPE III PANTOTHENATE KINASE"/>
    <property type="match status" value="1"/>
</dbReference>
<feature type="binding site" evidence="16">
    <location>
        <position position="135"/>
    </location>
    <ligand>
        <name>ATP</name>
        <dbReference type="ChEBI" id="CHEBI:30616"/>
    </ligand>
</feature>
<keyword evidence="8 16" id="KW-0808">Transferase</keyword>
<feature type="binding site" evidence="16">
    <location>
        <begin position="110"/>
        <end position="113"/>
    </location>
    <ligand>
        <name>substrate</name>
    </ligand>
</feature>
<dbReference type="GO" id="GO:0005524">
    <property type="term" value="F:ATP binding"/>
    <property type="evidence" value="ECO:0007669"/>
    <property type="project" value="UniProtKB-UniRule"/>
</dbReference>
<evidence type="ECO:0000256" key="13">
    <source>
        <dbReference type="ARBA" id="ARBA00022993"/>
    </source>
</evidence>
<comment type="cofactor">
    <cofactor evidence="2">
        <name>K(+)</name>
        <dbReference type="ChEBI" id="CHEBI:29103"/>
    </cofactor>
</comment>
<dbReference type="GO" id="GO:0004594">
    <property type="term" value="F:pantothenate kinase activity"/>
    <property type="evidence" value="ECO:0007669"/>
    <property type="project" value="UniProtKB-UniRule"/>
</dbReference>
<comment type="pathway">
    <text evidence="4 16">Cofactor biosynthesis; coenzyme A biosynthesis; CoA from (R)-pantothenate: step 1/5.</text>
</comment>
<evidence type="ECO:0000256" key="2">
    <source>
        <dbReference type="ARBA" id="ARBA00001958"/>
    </source>
</evidence>
<keyword evidence="12 16" id="KW-0630">Potassium</keyword>
<evidence type="ECO:0000256" key="3">
    <source>
        <dbReference type="ARBA" id="ARBA00004496"/>
    </source>
</evidence>
<evidence type="ECO:0000256" key="8">
    <source>
        <dbReference type="ARBA" id="ARBA00022679"/>
    </source>
</evidence>
<dbReference type="Pfam" id="PF03309">
    <property type="entry name" value="Pan_kinase"/>
    <property type="match status" value="1"/>
</dbReference>
<feature type="binding site" evidence="16">
    <location>
        <position position="106"/>
    </location>
    <ligand>
        <name>substrate</name>
    </ligand>
</feature>
<comment type="catalytic activity">
    <reaction evidence="1 16">
        <text>(R)-pantothenate + ATP = (R)-4'-phosphopantothenate + ADP + H(+)</text>
        <dbReference type="Rhea" id="RHEA:16373"/>
        <dbReference type="ChEBI" id="CHEBI:10986"/>
        <dbReference type="ChEBI" id="CHEBI:15378"/>
        <dbReference type="ChEBI" id="CHEBI:29032"/>
        <dbReference type="ChEBI" id="CHEBI:30616"/>
        <dbReference type="ChEBI" id="CHEBI:456216"/>
        <dbReference type="EC" id="2.7.1.33"/>
    </reaction>
</comment>
<evidence type="ECO:0000256" key="1">
    <source>
        <dbReference type="ARBA" id="ARBA00001206"/>
    </source>
</evidence>
<comment type="caution">
    <text evidence="17">The sequence shown here is derived from an EMBL/GenBank/DDBJ whole genome shotgun (WGS) entry which is preliminary data.</text>
</comment>
<organism evidence="17 18">
    <name type="scientific">Brunnivagina elsteri CCALA 953</name>
    <dbReference type="NCBI Taxonomy" id="987040"/>
    <lineage>
        <taxon>Bacteria</taxon>
        <taxon>Bacillati</taxon>
        <taxon>Cyanobacteriota</taxon>
        <taxon>Cyanophyceae</taxon>
        <taxon>Nostocales</taxon>
        <taxon>Calotrichaceae</taxon>
        <taxon>Brunnivagina</taxon>
    </lineage>
</organism>
<dbReference type="GO" id="GO:0046872">
    <property type="term" value="F:metal ion binding"/>
    <property type="evidence" value="ECO:0007669"/>
    <property type="project" value="UniProtKB-KW"/>
</dbReference>
<evidence type="ECO:0000313" key="18">
    <source>
        <dbReference type="Proteomes" id="UP000218238"/>
    </source>
</evidence>
<keyword evidence="9 16" id="KW-0547">Nucleotide-binding</keyword>
<proteinExistence type="inferred from homology"/>
<name>A0A2A2TML4_9CYAN</name>
<dbReference type="SUPFAM" id="SSF53067">
    <property type="entry name" value="Actin-like ATPase domain"/>
    <property type="match status" value="2"/>
</dbReference>
<dbReference type="PANTHER" id="PTHR34265">
    <property type="entry name" value="TYPE III PANTOTHENATE KINASE"/>
    <property type="match status" value="1"/>
</dbReference>
<comment type="subunit">
    <text evidence="5 16">Homodimer.</text>
</comment>
<dbReference type="InterPro" id="IPR043129">
    <property type="entry name" value="ATPase_NBD"/>
</dbReference>
<dbReference type="GO" id="GO:0005737">
    <property type="term" value="C:cytoplasm"/>
    <property type="evidence" value="ECO:0007669"/>
    <property type="project" value="UniProtKB-SubCell"/>
</dbReference>
<keyword evidence="16" id="KW-0479">Metal-binding</keyword>
<evidence type="ECO:0000256" key="7">
    <source>
        <dbReference type="ARBA" id="ARBA00022490"/>
    </source>
</evidence>
<dbReference type="Gene3D" id="3.30.420.40">
    <property type="match status" value="2"/>
</dbReference>
<evidence type="ECO:0000256" key="16">
    <source>
        <dbReference type="HAMAP-Rule" id="MF_01274"/>
    </source>
</evidence>
<protein>
    <recommendedName>
        <fullName evidence="15 16">Type III pantothenate kinase</fullName>
        <ecNumber evidence="6 16">2.7.1.33</ecNumber>
    </recommendedName>
    <alternativeName>
        <fullName evidence="16">PanK-III</fullName>
    </alternativeName>
    <alternativeName>
        <fullName evidence="16">Pantothenic acid kinase</fullName>
    </alternativeName>
</protein>
<keyword evidence="7 16" id="KW-0963">Cytoplasm</keyword>
<dbReference type="CDD" id="cd24015">
    <property type="entry name" value="ASKHA_NBD_PanK-III"/>
    <property type="match status" value="1"/>
</dbReference>
<comment type="function">
    <text evidence="16">Catalyzes the phosphorylation of pantothenate (Pan), the first step in CoA biosynthesis.</text>
</comment>
<keyword evidence="11 16" id="KW-0067">ATP-binding</keyword>
<dbReference type="AlphaFoldDB" id="A0A2A2TML4"/>
<accession>A0A2A2TML4</accession>
<dbReference type="UniPathway" id="UPA00241">
    <property type="reaction ID" value="UER00352"/>
</dbReference>
<feature type="binding site" evidence="16">
    <location>
        <begin position="15"/>
        <end position="22"/>
    </location>
    <ligand>
        <name>ATP</name>
        <dbReference type="ChEBI" id="CHEBI:30616"/>
    </ligand>
</feature>
<feature type="active site" description="Proton acceptor" evidence="16">
    <location>
        <position position="112"/>
    </location>
</feature>
<dbReference type="Proteomes" id="UP000218238">
    <property type="component" value="Unassembled WGS sequence"/>
</dbReference>
<evidence type="ECO:0000256" key="12">
    <source>
        <dbReference type="ARBA" id="ARBA00022958"/>
    </source>
</evidence>
<evidence type="ECO:0000313" key="17">
    <source>
        <dbReference type="EMBL" id="PAX59580.1"/>
    </source>
</evidence>
<gene>
    <name evidence="16" type="primary">coaX</name>
    <name evidence="17" type="ORF">CK510_06485</name>
</gene>
<evidence type="ECO:0000256" key="6">
    <source>
        <dbReference type="ARBA" id="ARBA00012102"/>
    </source>
</evidence>
<dbReference type="InterPro" id="IPR004619">
    <property type="entry name" value="Type_III_PanK"/>
</dbReference>
<dbReference type="GO" id="GO:0015937">
    <property type="term" value="P:coenzyme A biosynthetic process"/>
    <property type="evidence" value="ECO:0007669"/>
    <property type="project" value="UniProtKB-UniRule"/>
</dbReference>
<reference evidence="17 18" key="1">
    <citation type="submission" date="2017-08" db="EMBL/GenBank/DDBJ databases">
        <title>Draft genome sequence of filamentous cyanobacterium Calothrix elsteri CCALA 953.</title>
        <authorList>
            <person name="Gagunashvili A.N."/>
            <person name="Elster J."/>
            <person name="Andresson O.S."/>
        </authorList>
    </citation>
    <scope>NUCLEOTIDE SEQUENCE [LARGE SCALE GENOMIC DNA]</scope>
    <source>
        <strain evidence="17 18">CCALA 953</strain>
    </source>
</reference>
<dbReference type="HAMAP" id="MF_01274">
    <property type="entry name" value="Pantothen_kinase_3"/>
    <property type="match status" value="1"/>
</dbReference>
<dbReference type="EC" id="2.7.1.33" evidence="6 16"/>
<dbReference type="EMBL" id="NTFS01000046">
    <property type="protein sequence ID" value="PAX59580.1"/>
    <property type="molecule type" value="Genomic_DNA"/>
</dbReference>
<dbReference type="NCBIfam" id="TIGR00671">
    <property type="entry name" value="baf"/>
    <property type="match status" value="1"/>
</dbReference>
<dbReference type="NCBIfam" id="NF009871">
    <property type="entry name" value="PRK13331.1"/>
    <property type="match status" value="1"/>
</dbReference>
<keyword evidence="18" id="KW-1185">Reference proteome</keyword>
<comment type="cofactor">
    <cofactor evidence="16">
        <name>NH4(+)</name>
        <dbReference type="ChEBI" id="CHEBI:28938"/>
    </cofactor>
    <cofactor evidence="16">
        <name>K(+)</name>
        <dbReference type="ChEBI" id="CHEBI:29103"/>
    </cofactor>
    <text evidence="16">A monovalent cation. Ammonium or potassium.</text>
</comment>
<evidence type="ECO:0000256" key="10">
    <source>
        <dbReference type="ARBA" id="ARBA00022777"/>
    </source>
</evidence>
<keyword evidence="13 16" id="KW-0173">Coenzyme A biosynthesis</keyword>
<feature type="binding site" evidence="16">
    <location>
        <position position="188"/>
    </location>
    <ligand>
        <name>substrate</name>
    </ligand>
</feature>
<feature type="binding site" evidence="16">
    <location>
        <position position="132"/>
    </location>
    <ligand>
        <name>K(+)</name>
        <dbReference type="ChEBI" id="CHEBI:29103"/>
    </ligand>
</feature>
<keyword evidence="10 16" id="KW-0418">Kinase</keyword>
<evidence type="ECO:0000256" key="4">
    <source>
        <dbReference type="ARBA" id="ARBA00005225"/>
    </source>
</evidence>
<evidence type="ECO:0000256" key="9">
    <source>
        <dbReference type="ARBA" id="ARBA00022741"/>
    </source>
</evidence>
<evidence type="ECO:0000256" key="5">
    <source>
        <dbReference type="ARBA" id="ARBA00011738"/>
    </source>
</evidence>
<evidence type="ECO:0000256" key="11">
    <source>
        <dbReference type="ARBA" id="ARBA00022840"/>
    </source>
</evidence>
<sequence>MYQKFNMSKTWLALVIGNSRSHWGLFTDKTLIYTWDSSHVSVDVVQDVAKTGEIQKLFSGFNFSHLLVDFPRIAIASVVPKQTEIWQIYNNVKIITLDDVPLKAMYPTLGIDRAIAIYGAGNNLGFPILVIDAGTALTFTSANNNQELTGGAILPGLGLQLATLRNKTGQLPDVELPKKLPPRFAMNTDEAMQSGVIYTLIAGIKDFVENWWCDFPDGKVMMTGGDSETIHGYLRSHYPNICDPITVERNLIFWGMRELWEKGKGKRSEKRARYKNK</sequence>
<evidence type="ECO:0000256" key="14">
    <source>
        <dbReference type="ARBA" id="ARBA00038036"/>
    </source>
</evidence>
<dbReference type="OrthoDB" id="482945at2"/>
<comment type="similarity">
    <text evidence="14 16">Belongs to the type III pantothenate kinase family.</text>
</comment>